<dbReference type="EMBL" id="CP001087">
    <property type="protein sequence ID" value="ACN17539.1"/>
    <property type="molecule type" value="Genomic_DNA"/>
</dbReference>
<name>C0QF38_DESAH</name>
<dbReference type="RefSeq" id="WP_015906253.1">
    <property type="nucleotide sequence ID" value="NC_012108.1"/>
</dbReference>
<proteinExistence type="inferred from homology"/>
<feature type="domain" description="UPF0033" evidence="2">
    <location>
        <begin position="4"/>
        <end position="69"/>
    </location>
</feature>
<dbReference type="CDD" id="cd03421">
    <property type="entry name" value="SirA_like_N"/>
    <property type="match status" value="1"/>
</dbReference>
<accession>C0QF38</accession>
<dbReference type="Gene3D" id="3.30.110.40">
    <property type="entry name" value="TusA-like domain"/>
    <property type="match status" value="1"/>
</dbReference>
<evidence type="ECO:0000256" key="1">
    <source>
        <dbReference type="ARBA" id="ARBA00008984"/>
    </source>
</evidence>
<protein>
    <recommendedName>
        <fullName evidence="2">UPF0033 domain-containing protein</fullName>
    </recommendedName>
</protein>
<dbReference type="InterPro" id="IPR001455">
    <property type="entry name" value="TusA-like"/>
</dbReference>
<dbReference type="Proteomes" id="UP000000442">
    <property type="component" value="Chromosome"/>
</dbReference>
<reference evidence="3 4" key="1">
    <citation type="journal article" date="2009" name="Environ. Microbiol.">
        <title>Genome sequence of Desulfobacterium autotrophicum HRM2, a marine sulfate reducer oxidizing organic carbon completely to carbon dioxide.</title>
        <authorList>
            <person name="Strittmatter A.W."/>
            <person name="Liesegang H."/>
            <person name="Rabus R."/>
            <person name="Decker I."/>
            <person name="Amann J."/>
            <person name="Andres S."/>
            <person name="Henne A."/>
            <person name="Fricke W.F."/>
            <person name="Martinez-Arias R."/>
            <person name="Bartels D."/>
            <person name="Goesmann A."/>
            <person name="Krause L."/>
            <person name="Puehler A."/>
            <person name="Klenk H.P."/>
            <person name="Richter M."/>
            <person name="Schuler M."/>
            <person name="Gloeckner F.O."/>
            <person name="Meyerdierks A."/>
            <person name="Gottschalk G."/>
            <person name="Amann R."/>
        </authorList>
    </citation>
    <scope>NUCLEOTIDE SEQUENCE [LARGE SCALE GENOMIC DNA]</scope>
    <source>
        <strain evidence="4">ATCC 43914 / DSM 3382 / HRM2</strain>
    </source>
</reference>
<organism evidence="3 4">
    <name type="scientific">Desulforapulum autotrophicum (strain ATCC 43914 / DSM 3382 / VKM B-1955 / HRM2)</name>
    <name type="common">Desulfobacterium autotrophicum</name>
    <dbReference type="NCBI Taxonomy" id="177437"/>
    <lineage>
        <taxon>Bacteria</taxon>
        <taxon>Pseudomonadati</taxon>
        <taxon>Thermodesulfobacteriota</taxon>
        <taxon>Desulfobacteria</taxon>
        <taxon>Desulfobacterales</taxon>
        <taxon>Desulfobacteraceae</taxon>
        <taxon>Desulforapulum</taxon>
    </lineage>
</organism>
<gene>
    <name evidence="3" type="ordered locus">HRM2_44830</name>
</gene>
<dbReference type="AlphaFoldDB" id="C0QF38"/>
<dbReference type="PANTHER" id="PTHR33279:SF6">
    <property type="entry name" value="SULFUR CARRIER PROTEIN YEDF-RELATED"/>
    <property type="match status" value="1"/>
</dbReference>
<keyword evidence="4" id="KW-1185">Reference proteome</keyword>
<dbReference type="OrthoDB" id="9801500at2"/>
<comment type="similarity">
    <text evidence="1">Belongs to the sulfur carrier protein TusA family.</text>
</comment>
<dbReference type="Pfam" id="PF01206">
    <property type="entry name" value="TusA"/>
    <property type="match status" value="1"/>
</dbReference>
<dbReference type="SUPFAM" id="SSF64307">
    <property type="entry name" value="SirA-like"/>
    <property type="match status" value="1"/>
</dbReference>
<dbReference type="STRING" id="177437.HRM2_44830"/>
<dbReference type="PANTHER" id="PTHR33279">
    <property type="entry name" value="SULFUR CARRIER PROTEIN YEDF-RELATED"/>
    <property type="match status" value="1"/>
</dbReference>
<dbReference type="KEGG" id="dat:HRM2_44830"/>
<evidence type="ECO:0000313" key="3">
    <source>
        <dbReference type="EMBL" id="ACN17539.1"/>
    </source>
</evidence>
<evidence type="ECO:0000313" key="4">
    <source>
        <dbReference type="Proteomes" id="UP000000442"/>
    </source>
</evidence>
<dbReference type="InterPro" id="IPR036868">
    <property type="entry name" value="TusA-like_sf"/>
</dbReference>
<sequence length="72" mass="7701">MSVTIDARGLSCPQPVLMTMDEIKGGSEKEIKVLVDSEASKENVSRAAVSQGCKVVDIAQDGEEYTISLARD</sequence>
<dbReference type="eggNOG" id="COG0425">
    <property type="taxonomic scope" value="Bacteria"/>
</dbReference>
<dbReference type="HOGENOM" id="CLU_165255_0_2_7"/>
<evidence type="ECO:0000259" key="2">
    <source>
        <dbReference type="Pfam" id="PF01206"/>
    </source>
</evidence>